<dbReference type="EMBL" id="JAAIUW010000010">
    <property type="protein sequence ID" value="KAF7811849.1"/>
    <property type="molecule type" value="Genomic_DNA"/>
</dbReference>
<dbReference type="Gene3D" id="2.40.50.40">
    <property type="match status" value="1"/>
</dbReference>
<dbReference type="InterPro" id="IPR036397">
    <property type="entry name" value="RNaseH_sf"/>
</dbReference>
<name>A0A834WC77_9FABA</name>
<dbReference type="Pfam" id="PF00385">
    <property type="entry name" value="Chromo"/>
    <property type="match status" value="1"/>
</dbReference>
<dbReference type="Proteomes" id="UP000634136">
    <property type="component" value="Unassembled WGS sequence"/>
</dbReference>
<dbReference type="SUPFAM" id="SSF53098">
    <property type="entry name" value="Ribonuclease H-like"/>
    <property type="match status" value="1"/>
</dbReference>
<organism evidence="3 4">
    <name type="scientific">Senna tora</name>
    <dbReference type="NCBI Taxonomy" id="362788"/>
    <lineage>
        <taxon>Eukaryota</taxon>
        <taxon>Viridiplantae</taxon>
        <taxon>Streptophyta</taxon>
        <taxon>Embryophyta</taxon>
        <taxon>Tracheophyta</taxon>
        <taxon>Spermatophyta</taxon>
        <taxon>Magnoliopsida</taxon>
        <taxon>eudicotyledons</taxon>
        <taxon>Gunneridae</taxon>
        <taxon>Pentapetalae</taxon>
        <taxon>rosids</taxon>
        <taxon>fabids</taxon>
        <taxon>Fabales</taxon>
        <taxon>Fabaceae</taxon>
        <taxon>Caesalpinioideae</taxon>
        <taxon>Cassia clade</taxon>
        <taxon>Senna</taxon>
    </lineage>
</organism>
<feature type="domain" description="Integrase catalytic" evidence="2">
    <location>
        <begin position="34"/>
        <end position="193"/>
    </location>
</feature>
<comment type="caution">
    <text evidence="3">The sequence shown here is derived from an EMBL/GenBank/DDBJ whole genome shotgun (WGS) entry which is preliminary data.</text>
</comment>
<proteinExistence type="predicted"/>
<keyword evidence="4" id="KW-1185">Reference proteome</keyword>
<dbReference type="OrthoDB" id="1433170at2759"/>
<dbReference type="PANTHER" id="PTHR35046">
    <property type="entry name" value="ZINC KNUCKLE (CCHC-TYPE) FAMILY PROTEIN"/>
    <property type="match status" value="1"/>
</dbReference>
<evidence type="ECO:0000313" key="3">
    <source>
        <dbReference type="EMBL" id="KAF7811849.1"/>
    </source>
</evidence>
<evidence type="ECO:0000259" key="1">
    <source>
        <dbReference type="PROSITE" id="PS50013"/>
    </source>
</evidence>
<sequence>MLKEVEAFIKNCVVCQQVKYSTERKKGLLQPLKIPKGPWEDLAMDFIVGLPKSNEFTAIMVVIDKFTKMAHFGGLKKGFSAAAVATLFVNMVVKLHGFPKSIISDRDPIFFSRFWHQLMMHSGTKLYHSTAYHPESDGQSEVLNRWVEQYLRAFTFHQPHKWFSFLPCVEFWYNSSFHSAIGMSPFQAVYGISPSPMPSYVAGTENIHSLDGLLSTRQELQLQLQFSLEKAQVRMKKLVDMKRQEAEFAVDDFVWVKLHHYRQNSLELPEVSKIYPVFHFSLLKKFCGDKMDQVLPFPKDFASAVSFSSLPERVVAQRNARRGEEDVLQVLVEWQGVPREEATWEDWEALTQVFSTKDLEGKVIFYGEGNHTHQSVGLKSFVRPEAEVDTEGPKSSRIRRLPKWAEDYEVVQGEDDV</sequence>
<reference evidence="3" key="1">
    <citation type="submission" date="2020-09" db="EMBL/GenBank/DDBJ databases">
        <title>Genome-Enabled Discovery of Anthraquinone Biosynthesis in Senna tora.</title>
        <authorList>
            <person name="Kang S.-H."/>
            <person name="Pandey R.P."/>
            <person name="Lee C.-M."/>
            <person name="Sim J.-S."/>
            <person name="Jeong J.-T."/>
            <person name="Choi B.-S."/>
            <person name="Jung M."/>
            <person name="Ginzburg D."/>
            <person name="Zhao K."/>
            <person name="Won S.Y."/>
            <person name="Oh T.-J."/>
            <person name="Yu Y."/>
            <person name="Kim N.-H."/>
            <person name="Lee O.R."/>
            <person name="Lee T.-H."/>
            <person name="Bashyal P."/>
            <person name="Kim T.-S."/>
            <person name="Lee W.-H."/>
            <person name="Kawkins C."/>
            <person name="Kim C.-K."/>
            <person name="Kim J.S."/>
            <person name="Ahn B.O."/>
            <person name="Rhee S.Y."/>
            <person name="Sohng J.K."/>
        </authorList>
    </citation>
    <scope>NUCLEOTIDE SEQUENCE</scope>
    <source>
        <tissue evidence="3">Leaf</tissue>
    </source>
</reference>
<gene>
    <name evidence="3" type="ORF">G2W53_032825</name>
</gene>
<dbReference type="InterPro" id="IPR000953">
    <property type="entry name" value="Chromo/chromo_shadow_dom"/>
</dbReference>
<dbReference type="InterPro" id="IPR001584">
    <property type="entry name" value="Integrase_cat-core"/>
</dbReference>
<accession>A0A834WC77</accession>
<dbReference type="GO" id="GO:0003676">
    <property type="term" value="F:nucleic acid binding"/>
    <property type="evidence" value="ECO:0007669"/>
    <property type="project" value="InterPro"/>
</dbReference>
<dbReference type="PROSITE" id="PS50013">
    <property type="entry name" value="CHROMO_2"/>
    <property type="match status" value="1"/>
</dbReference>
<dbReference type="PANTHER" id="PTHR35046:SF26">
    <property type="entry name" value="RNA-DIRECTED DNA POLYMERASE"/>
    <property type="match status" value="1"/>
</dbReference>
<dbReference type="InterPro" id="IPR023780">
    <property type="entry name" value="Chromo_domain"/>
</dbReference>
<dbReference type="AlphaFoldDB" id="A0A834WC77"/>
<dbReference type="SUPFAM" id="SSF54160">
    <property type="entry name" value="Chromo domain-like"/>
    <property type="match status" value="1"/>
</dbReference>
<protein>
    <submittedName>
        <fullName evidence="3">Retrotransposable element Tf2</fullName>
    </submittedName>
</protein>
<dbReference type="Gene3D" id="3.30.420.10">
    <property type="entry name" value="Ribonuclease H-like superfamily/Ribonuclease H"/>
    <property type="match status" value="1"/>
</dbReference>
<dbReference type="PROSITE" id="PS50994">
    <property type="entry name" value="INTEGRASE"/>
    <property type="match status" value="1"/>
</dbReference>
<feature type="domain" description="Chromo" evidence="1">
    <location>
        <begin position="309"/>
        <end position="345"/>
    </location>
</feature>
<dbReference type="InterPro" id="IPR012337">
    <property type="entry name" value="RNaseH-like_sf"/>
</dbReference>
<dbReference type="GO" id="GO:0015074">
    <property type="term" value="P:DNA integration"/>
    <property type="evidence" value="ECO:0007669"/>
    <property type="project" value="InterPro"/>
</dbReference>
<dbReference type="InterPro" id="IPR016197">
    <property type="entry name" value="Chromo-like_dom_sf"/>
</dbReference>
<evidence type="ECO:0000259" key="2">
    <source>
        <dbReference type="PROSITE" id="PS50994"/>
    </source>
</evidence>
<evidence type="ECO:0000313" key="4">
    <source>
        <dbReference type="Proteomes" id="UP000634136"/>
    </source>
</evidence>